<dbReference type="Proteomes" id="UP000540989">
    <property type="component" value="Unassembled WGS sequence"/>
</dbReference>
<accession>A0A7W7ZFP4</accession>
<sequence>MKTRTITSGSYTFPMNSRERDRLLHSMTPDARARFYDREMEAHTRLKGLNEAEEADAAYERKKASSKPL</sequence>
<protein>
    <submittedName>
        <fullName evidence="1">Uncharacterized protein</fullName>
    </submittedName>
</protein>
<evidence type="ECO:0000313" key="1">
    <source>
        <dbReference type="EMBL" id="MBB5059100.1"/>
    </source>
</evidence>
<dbReference type="EMBL" id="JACHIP010000005">
    <property type="protein sequence ID" value="MBB5059100.1"/>
    <property type="molecule type" value="Genomic_DNA"/>
</dbReference>
<comment type="caution">
    <text evidence="1">The sequence shown here is derived from an EMBL/GenBank/DDBJ whole genome shotgun (WGS) entry which is preliminary data.</text>
</comment>
<keyword evidence="2" id="KW-1185">Reference proteome</keyword>
<name>A0A7W7ZFP4_9BACT</name>
<evidence type="ECO:0000313" key="2">
    <source>
        <dbReference type="Proteomes" id="UP000540989"/>
    </source>
</evidence>
<dbReference type="AlphaFoldDB" id="A0A7W7ZFP4"/>
<reference evidence="1 2" key="1">
    <citation type="submission" date="2020-08" db="EMBL/GenBank/DDBJ databases">
        <title>Genomic Encyclopedia of Type Strains, Phase IV (KMG-V): Genome sequencing to study the core and pangenomes of soil and plant-associated prokaryotes.</title>
        <authorList>
            <person name="Whitman W."/>
        </authorList>
    </citation>
    <scope>NUCLEOTIDE SEQUENCE [LARGE SCALE GENOMIC DNA]</scope>
    <source>
        <strain evidence="1 2">M8UP14</strain>
    </source>
</reference>
<proteinExistence type="predicted"/>
<organism evidence="1 2">
    <name type="scientific">Granulicella aggregans</name>
    <dbReference type="NCBI Taxonomy" id="474949"/>
    <lineage>
        <taxon>Bacteria</taxon>
        <taxon>Pseudomonadati</taxon>
        <taxon>Acidobacteriota</taxon>
        <taxon>Terriglobia</taxon>
        <taxon>Terriglobales</taxon>
        <taxon>Acidobacteriaceae</taxon>
        <taxon>Granulicella</taxon>
    </lineage>
</organism>
<gene>
    <name evidence="1" type="ORF">HDF16_003823</name>
</gene>
<dbReference type="RefSeq" id="WP_184219970.1">
    <property type="nucleotide sequence ID" value="NZ_JACHIP010000005.1"/>
</dbReference>